<dbReference type="PROSITE" id="PS50244">
    <property type="entry name" value="S5A_REDUCTASE"/>
    <property type="match status" value="1"/>
</dbReference>
<keyword evidence="9" id="KW-1185">Reference proteome</keyword>
<dbReference type="EMBL" id="OZ004259">
    <property type="protein sequence ID" value="CAK7918124.1"/>
    <property type="molecule type" value="Genomic_DNA"/>
</dbReference>
<proteinExistence type="predicted"/>
<keyword evidence="3" id="KW-0274">FAD</keyword>
<dbReference type="Gene3D" id="3.50.50.60">
    <property type="entry name" value="FAD/NAD(P)-binding domain"/>
    <property type="match status" value="1"/>
</dbReference>
<keyword evidence="4" id="KW-0560">Oxidoreductase</keyword>
<feature type="domain" description="FAD-binding" evidence="7">
    <location>
        <begin position="6"/>
        <end position="345"/>
    </location>
</feature>
<keyword evidence="6" id="KW-0732">Signal</keyword>
<sequence length="402" mass="45163">MPQKFLISGAGLIGLLLAQAFKSRGIEFEIFDRDESIQFREESGWAITLHWALKTFQNLLPDELKEQIYSAQVRPDFHKQDTGNFRYINAGTGEFVVSIPPSARLRVRREQIRKILLQGIDVNWNCKTEKIDFDEGVKVYCSGGKGTTFTGDVLIGCEGANSITRRLLFPNGGGELYQLPIRFCGAKVKMSESEMNTLAKNFDPLLFQGTVPGTNTFFWFSVLSCPDYTGEEGTYYGQVNLSWNVPQDEDEPFTTTKEKAAAMKKHSKDLCPELSYLVDRAVEDYNSIVEIKLCDWDAVQWDTHGGKVLLAGDSAHAMTMYRGEAANHGITDVGELIKIIDSYYSKENEKTWEEATTFYCKGIKERAAPAVLLSRQACIDAHDFSKITPHSTSPLLAIRKKT</sequence>
<evidence type="ECO:0000259" key="7">
    <source>
        <dbReference type="Pfam" id="PF01494"/>
    </source>
</evidence>
<dbReference type="Proteomes" id="UP001497600">
    <property type="component" value="Chromosome G"/>
</dbReference>
<evidence type="ECO:0000256" key="4">
    <source>
        <dbReference type="ARBA" id="ARBA00023002"/>
    </source>
</evidence>
<keyword evidence="2" id="KW-0285">Flavoprotein</keyword>
<organism evidence="8 9">
    <name type="scientific">[Candida] anglica</name>
    <dbReference type="NCBI Taxonomy" id="148631"/>
    <lineage>
        <taxon>Eukaryota</taxon>
        <taxon>Fungi</taxon>
        <taxon>Dikarya</taxon>
        <taxon>Ascomycota</taxon>
        <taxon>Saccharomycotina</taxon>
        <taxon>Pichiomycetes</taxon>
        <taxon>Debaryomycetaceae</taxon>
        <taxon>Kurtzmaniella</taxon>
    </lineage>
</organism>
<evidence type="ECO:0000256" key="2">
    <source>
        <dbReference type="ARBA" id="ARBA00022630"/>
    </source>
</evidence>
<dbReference type="Pfam" id="PF01494">
    <property type="entry name" value="FAD_binding_3"/>
    <property type="match status" value="1"/>
</dbReference>
<evidence type="ECO:0000256" key="1">
    <source>
        <dbReference type="ARBA" id="ARBA00001974"/>
    </source>
</evidence>
<dbReference type="InterPro" id="IPR036188">
    <property type="entry name" value="FAD/NAD-bd_sf"/>
</dbReference>
<dbReference type="InterPro" id="IPR002938">
    <property type="entry name" value="FAD-bd"/>
</dbReference>
<evidence type="ECO:0000256" key="5">
    <source>
        <dbReference type="ARBA" id="ARBA00023033"/>
    </source>
</evidence>
<dbReference type="PRINTS" id="PR00420">
    <property type="entry name" value="RNGMNOXGNASE"/>
</dbReference>
<protein>
    <recommendedName>
        <fullName evidence="7">FAD-binding domain-containing protein</fullName>
    </recommendedName>
</protein>
<keyword evidence="5" id="KW-0503">Monooxygenase</keyword>
<dbReference type="PANTHER" id="PTHR47178">
    <property type="entry name" value="MONOOXYGENASE, FAD-BINDING"/>
    <property type="match status" value="1"/>
</dbReference>
<accession>A0ABP0EHW8</accession>
<feature type="chain" id="PRO_5046216385" description="FAD-binding domain-containing protein" evidence="6">
    <location>
        <begin position="21"/>
        <end position="402"/>
    </location>
</feature>
<dbReference type="PANTHER" id="PTHR47178:SF1">
    <property type="entry name" value="FAD-BINDING DOMAIN-CONTAINING PROTEIN-RELATED"/>
    <property type="match status" value="1"/>
</dbReference>
<dbReference type="SUPFAM" id="SSF51905">
    <property type="entry name" value="FAD/NAD(P)-binding domain"/>
    <property type="match status" value="1"/>
</dbReference>
<feature type="signal peptide" evidence="6">
    <location>
        <begin position="1"/>
        <end position="20"/>
    </location>
</feature>
<evidence type="ECO:0000256" key="6">
    <source>
        <dbReference type="SAM" id="SignalP"/>
    </source>
</evidence>
<comment type="cofactor">
    <cofactor evidence="1">
        <name>FAD</name>
        <dbReference type="ChEBI" id="CHEBI:57692"/>
    </cofactor>
</comment>
<gene>
    <name evidence="8" type="ORF">CAAN4_G11826</name>
</gene>
<evidence type="ECO:0000256" key="3">
    <source>
        <dbReference type="ARBA" id="ARBA00022827"/>
    </source>
</evidence>
<name>A0ABP0EHW8_9ASCO</name>
<reference evidence="8 9" key="1">
    <citation type="submission" date="2024-01" db="EMBL/GenBank/DDBJ databases">
        <authorList>
            <consortium name="Genoscope - CEA"/>
            <person name="William W."/>
        </authorList>
    </citation>
    <scope>NUCLEOTIDE SEQUENCE [LARGE SCALE GENOMIC DNA]</scope>
    <source>
        <strain evidence="8 9">29B2s-10</strain>
    </source>
</reference>
<evidence type="ECO:0000313" key="8">
    <source>
        <dbReference type="EMBL" id="CAK7918124.1"/>
    </source>
</evidence>
<evidence type="ECO:0000313" key="9">
    <source>
        <dbReference type="Proteomes" id="UP001497600"/>
    </source>
</evidence>